<keyword evidence="2" id="KW-1185">Reference proteome</keyword>
<accession>A0A428TYE7</accession>
<dbReference type="AlphaFoldDB" id="A0A428TYE7"/>
<evidence type="ECO:0000313" key="1">
    <source>
        <dbReference type="EMBL" id="RSM07054.1"/>
    </source>
</evidence>
<dbReference type="EMBL" id="NKCK01000042">
    <property type="protein sequence ID" value="RSM07054.1"/>
    <property type="molecule type" value="Genomic_DNA"/>
</dbReference>
<name>A0A428TYE7_9HYPO</name>
<proteinExistence type="predicted"/>
<protein>
    <submittedName>
        <fullName evidence="1">Uncharacterized protein</fullName>
    </submittedName>
</protein>
<sequence length="78" mass="8936">MASDQNGVRSREVSPEFTIDYDESRPYVQEYPKAPKFNTGDKVLYQQDKSIRAEGPFYGSLGLFWGEISSLLGRRWLG</sequence>
<reference evidence="1 2" key="1">
    <citation type="submission" date="2017-06" db="EMBL/GenBank/DDBJ databases">
        <title>Comparative genomic analysis of Ambrosia Fusariam Clade fungi.</title>
        <authorList>
            <person name="Stajich J.E."/>
            <person name="Carrillo J."/>
            <person name="Kijimoto T."/>
            <person name="Eskalen A."/>
            <person name="O'Donnell K."/>
            <person name="Kasson M."/>
        </authorList>
    </citation>
    <scope>NUCLEOTIDE SEQUENCE [LARGE SCALE GENOMIC DNA]</scope>
    <source>
        <strain evidence="1 2">NRRL62579</strain>
    </source>
</reference>
<evidence type="ECO:0000313" key="2">
    <source>
        <dbReference type="Proteomes" id="UP000287144"/>
    </source>
</evidence>
<gene>
    <name evidence="1" type="ORF">CEP52_005429</name>
</gene>
<organism evidence="1 2">
    <name type="scientific">Fusarium oligoseptatum</name>
    <dbReference type="NCBI Taxonomy" id="2604345"/>
    <lineage>
        <taxon>Eukaryota</taxon>
        <taxon>Fungi</taxon>
        <taxon>Dikarya</taxon>
        <taxon>Ascomycota</taxon>
        <taxon>Pezizomycotina</taxon>
        <taxon>Sordariomycetes</taxon>
        <taxon>Hypocreomycetidae</taxon>
        <taxon>Hypocreales</taxon>
        <taxon>Nectriaceae</taxon>
        <taxon>Fusarium</taxon>
        <taxon>Fusarium solani species complex</taxon>
    </lineage>
</organism>
<dbReference type="Proteomes" id="UP000287144">
    <property type="component" value="Unassembled WGS sequence"/>
</dbReference>
<comment type="caution">
    <text evidence="1">The sequence shown here is derived from an EMBL/GenBank/DDBJ whole genome shotgun (WGS) entry which is preliminary data.</text>
</comment>